<evidence type="ECO:0000313" key="2">
    <source>
        <dbReference type="Proteomes" id="UP000179797"/>
    </source>
</evidence>
<organism evidence="1 2">
    <name type="scientific">Flammeovirga pacifica</name>
    <dbReference type="NCBI Taxonomy" id="915059"/>
    <lineage>
        <taxon>Bacteria</taxon>
        <taxon>Pseudomonadati</taxon>
        <taxon>Bacteroidota</taxon>
        <taxon>Cytophagia</taxon>
        <taxon>Cytophagales</taxon>
        <taxon>Flammeovirgaceae</taxon>
        <taxon>Flammeovirga</taxon>
    </lineage>
</organism>
<dbReference type="RefSeq" id="WP_044224993.1">
    <property type="nucleotide sequence ID" value="NZ_JRYR02000001.1"/>
</dbReference>
<dbReference type="PANTHER" id="PTHR36439">
    <property type="entry name" value="BLL4334 PROTEIN"/>
    <property type="match status" value="1"/>
</dbReference>
<accession>A0A1S1YZ69</accession>
<name>A0A1S1YZ69_FLAPC</name>
<comment type="caution">
    <text evidence="1">The sequence shown here is derived from an EMBL/GenBank/DDBJ whole genome shotgun (WGS) entry which is preliminary data.</text>
</comment>
<dbReference type="EMBL" id="JRYR02000001">
    <property type="protein sequence ID" value="OHX66297.1"/>
    <property type="molecule type" value="Genomic_DNA"/>
</dbReference>
<dbReference type="SUPFAM" id="SSF160379">
    <property type="entry name" value="SP0830-like"/>
    <property type="match status" value="1"/>
</dbReference>
<reference evidence="1 2" key="1">
    <citation type="journal article" date="2012" name="Int. J. Syst. Evol. Microbiol.">
        <title>Flammeovirga pacifica sp. nov., isolated from deep-sea sediment.</title>
        <authorList>
            <person name="Xu H."/>
            <person name="Fu Y."/>
            <person name="Yang N."/>
            <person name="Ding Z."/>
            <person name="Lai Q."/>
            <person name="Zeng R."/>
        </authorList>
    </citation>
    <scope>NUCLEOTIDE SEQUENCE [LARGE SCALE GENOMIC DNA]</scope>
    <source>
        <strain evidence="2">DSM 24597 / LMG 26175 / WPAGA1</strain>
    </source>
</reference>
<dbReference type="STRING" id="915059.NH26_07995"/>
<evidence type="ECO:0008006" key="3">
    <source>
        <dbReference type="Google" id="ProtNLM"/>
    </source>
</evidence>
<dbReference type="AlphaFoldDB" id="A0A1S1YZ69"/>
<protein>
    <recommendedName>
        <fullName evidence="3">DUF1697 domain-containing protein</fullName>
    </recommendedName>
</protein>
<dbReference type="PIRSF" id="PIRSF008502">
    <property type="entry name" value="UCP008502"/>
    <property type="match status" value="1"/>
</dbReference>
<dbReference type="OrthoDB" id="9806494at2"/>
<dbReference type="InterPro" id="IPR012545">
    <property type="entry name" value="DUF1697"/>
</dbReference>
<sequence length="174" mass="19680">MKYIALLRGINVGGKRKVLMADLKSLVNDLGGTEVITYIQSGNVIFSSKEFDEKQWADRLEDGIKEKFGHDVPVIVLNQENWDLLVNNNPFDTSEIAQFHVTVLDEFPTADNQLKLSEVKSGEDQYQVVGKAVYLHCKGKYHETKLGNNTIEKKLKVKATTRTWKSIVKIADLI</sequence>
<dbReference type="Gene3D" id="3.30.70.1280">
    <property type="entry name" value="SP0830-like domains"/>
    <property type="match status" value="1"/>
</dbReference>
<dbReference type="Proteomes" id="UP000179797">
    <property type="component" value="Unassembled WGS sequence"/>
</dbReference>
<evidence type="ECO:0000313" key="1">
    <source>
        <dbReference type="EMBL" id="OHX66297.1"/>
    </source>
</evidence>
<dbReference type="Pfam" id="PF08002">
    <property type="entry name" value="DUF1697"/>
    <property type="match status" value="1"/>
</dbReference>
<proteinExistence type="predicted"/>
<gene>
    <name evidence="1" type="ORF">NH26_07995</name>
</gene>
<keyword evidence="2" id="KW-1185">Reference proteome</keyword>
<dbReference type="PANTHER" id="PTHR36439:SF1">
    <property type="entry name" value="DUF1697 DOMAIN-CONTAINING PROTEIN"/>
    <property type="match status" value="1"/>
</dbReference>